<sequence>MRFCKASCEDVPLLRAFILDHGESEYNSLPPDAVDSELSLLSTGHADALCVYEGQGLLGFALLVRGEACPDCLAQYDDLKGMCYAAEVVVSRQCTGRGLGTRLLSLCVEEARDKGYRSVYIWRHEDNAPSAGMMRKAGFRMVDTVYDPHTRKTGSRRTTIMNRTVH</sequence>
<dbReference type="CDD" id="cd04301">
    <property type="entry name" value="NAT_SF"/>
    <property type="match status" value="1"/>
</dbReference>
<reference evidence="4 5" key="1">
    <citation type="journal article" date="2018" name="PLoS ONE">
        <title>The draft genome of Kipferlia bialata reveals reductive genome evolution in fornicate parasites.</title>
        <authorList>
            <person name="Tanifuji G."/>
            <person name="Takabayashi S."/>
            <person name="Kume K."/>
            <person name="Takagi M."/>
            <person name="Nakayama T."/>
            <person name="Kamikawa R."/>
            <person name="Inagaki Y."/>
            <person name="Hashimoto T."/>
        </authorList>
    </citation>
    <scope>NUCLEOTIDE SEQUENCE [LARGE SCALE GENOMIC DNA]</scope>
    <source>
        <strain evidence="4">NY0173</strain>
    </source>
</reference>
<evidence type="ECO:0000313" key="4">
    <source>
        <dbReference type="EMBL" id="GCA62115.1"/>
    </source>
</evidence>
<keyword evidence="1" id="KW-0808">Transferase</keyword>
<name>A0A391NJF7_9EUKA</name>
<keyword evidence="5" id="KW-1185">Reference proteome</keyword>
<dbReference type="EMBL" id="BDIP01000185">
    <property type="protein sequence ID" value="GCA62115.1"/>
    <property type="molecule type" value="Genomic_DNA"/>
</dbReference>
<evidence type="ECO:0000313" key="5">
    <source>
        <dbReference type="Proteomes" id="UP000265618"/>
    </source>
</evidence>
<dbReference type="Pfam" id="PF00583">
    <property type="entry name" value="Acetyltransf_1"/>
    <property type="match status" value="1"/>
</dbReference>
<dbReference type="InterPro" id="IPR000182">
    <property type="entry name" value="GNAT_dom"/>
</dbReference>
<dbReference type="Proteomes" id="UP000265618">
    <property type="component" value="Unassembled WGS sequence"/>
</dbReference>
<proteinExistence type="predicted"/>
<evidence type="ECO:0000256" key="2">
    <source>
        <dbReference type="ARBA" id="ARBA00023315"/>
    </source>
</evidence>
<dbReference type="GO" id="GO:0016747">
    <property type="term" value="F:acyltransferase activity, transferring groups other than amino-acyl groups"/>
    <property type="evidence" value="ECO:0007669"/>
    <property type="project" value="InterPro"/>
</dbReference>
<dbReference type="Gene3D" id="3.40.630.30">
    <property type="match status" value="1"/>
</dbReference>
<keyword evidence="2" id="KW-0012">Acyltransferase</keyword>
<dbReference type="InterPro" id="IPR016181">
    <property type="entry name" value="Acyl_CoA_acyltransferase"/>
</dbReference>
<organism evidence="4 5">
    <name type="scientific">Kipferlia bialata</name>
    <dbReference type="NCBI Taxonomy" id="797122"/>
    <lineage>
        <taxon>Eukaryota</taxon>
        <taxon>Metamonada</taxon>
        <taxon>Carpediemonas-like organisms</taxon>
        <taxon>Kipferlia</taxon>
    </lineage>
</organism>
<feature type="domain" description="N-acetyltransferase" evidence="3">
    <location>
        <begin position="1"/>
        <end position="166"/>
    </location>
</feature>
<protein>
    <recommendedName>
        <fullName evidence="3">N-acetyltransferase domain-containing protein</fullName>
    </recommendedName>
</protein>
<dbReference type="AlphaFoldDB" id="A0A391NJF7"/>
<accession>A0A391NJF7</accession>
<dbReference type="InterPro" id="IPR050832">
    <property type="entry name" value="Bact_Acetyltransf"/>
</dbReference>
<evidence type="ECO:0000259" key="3">
    <source>
        <dbReference type="PROSITE" id="PS51186"/>
    </source>
</evidence>
<dbReference type="PROSITE" id="PS51186">
    <property type="entry name" value="GNAT"/>
    <property type="match status" value="1"/>
</dbReference>
<comment type="caution">
    <text evidence="4">The sequence shown here is derived from an EMBL/GenBank/DDBJ whole genome shotgun (WGS) entry which is preliminary data.</text>
</comment>
<dbReference type="PANTHER" id="PTHR43877">
    <property type="entry name" value="AMINOALKYLPHOSPHONATE N-ACETYLTRANSFERASE-RELATED-RELATED"/>
    <property type="match status" value="1"/>
</dbReference>
<gene>
    <name evidence="4" type="ORF">KIPB_001329</name>
</gene>
<evidence type="ECO:0000256" key="1">
    <source>
        <dbReference type="ARBA" id="ARBA00022679"/>
    </source>
</evidence>
<dbReference type="SUPFAM" id="SSF55729">
    <property type="entry name" value="Acyl-CoA N-acyltransferases (Nat)"/>
    <property type="match status" value="1"/>
</dbReference>